<dbReference type="CDD" id="cd16334">
    <property type="entry name" value="LppX-like"/>
    <property type="match status" value="1"/>
</dbReference>
<name>A0A1S6GKI7_9MYCO</name>
<keyword evidence="4 8" id="KW-0732">Signal</keyword>
<evidence type="ECO:0000256" key="5">
    <source>
        <dbReference type="ARBA" id="ARBA00023136"/>
    </source>
</evidence>
<sequence length="247" mass="25327">MKFRTTLVVGAAVAGVALSGCSSQPNGGPSTGGGADASNLVSQAATATKALTGAHIVITADGKVPNVKITKLEADVADKPAVVATGEATLQVGNGQTQNAKLIYVDSHLYSDIGEPGKWVDYGRGDSIYNLGVIFDPSQGLANALSKIKDAKDAGSDTINGTATTKVTGTISSNDVAQLAGSRKAPEKAQDVPITVWIDKKDPHNLVQAQVESPLAQDAKLTMTLSDFGKTVTVEKPQVTNPTDDGN</sequence>
<keyword evidence="6" id="KW-0564">Palmitate</keyword>
<evidence type="ECO:0000256" key="6">
    <source>
        <dbReference type="ARBA" id="ARBA00023139"/>
    </source>
</evidence>
<feature type="chain" id="PRO_5039061437" evidence="8">
    <location>
        <begin position="20"/>
        <end position="247"/>
    </location>
</feature>
<comment type="similarity">
    <text evidence="2">Belongs to the LppX/LprAFG lipoprotein family.</text>
</comment>
<evidence type="ECO:0000256" key="7">
    <source>
        <dbReference type="ARBA" id="ARBA00023288"/>
    </source>
</evidence>
<reference evidence="9" key="1">
    <citation type="submission" date="2016-12" db="EMBL/GenBank/DDBJ databases">
        <title>Complete plasmid sequence carrying type IV-like and type VII secretion systems from an atypical mycobacteria strain.</title>
        <authorList>
            <person name="Morgado S."/>
            <person name="Marin M."/>
            <person name="Fonseca E."/>
            <person name="Freitas F."/>
            <person name="Vicente A.C."/>
        </authorList>
    </citation>
    <scope>NUCLEOTIDE SEQUENCE</scope>
    <source>
        <strain evidence="9">CBMA 213</strain>
        <plasmid evidence="9">pCBMA213_2</plasmid>
    </source>
</reference>
<dbReference type="PROSITE" id="PS51257">
    <property type="entry name" value="PROKAR_LIPOPROTEIN"/>
    <property type="match status" value="1"/>
</dbReference>
<evidence type="ECO:0000256" key="1">
    <source>
        <dbReference type="ARBA" id="ARBA00004196"/>
    </source>
</evidence>
<accession>A0A1S6GKI7</accession>
<dbReference type="SUPFAM" id="SSF89392">
    <property type="entry name" value="Prokaryotic lipoproteins and lipoprotein localization factors"/>
    <property type="match status" value="1"/>
</dbReference>
<proteinExistence type="inferred from homology"/>
<dbReference type="Gene3D" id="2.50.20.20">
    <property type="match status" value="1"/>
</dbReference>
<keyword evidence="9" id="KW-0614">Plasmid</keyword>
<keyword evidence="7 9" id="KW-0449">Lipoprotein</keyword>
<dbReference type="InterPro" id="IPR029046">
    <property type="entry name" value="LolA/LolB/LppX"/>
</dbReference>
<dbReference type="AlphaFoldDB" id="A0A1S6GKI7"/>
<dbReference type="InterPro" id="IPR009830">
    <property type="entry name" value="LppX/LprAFG"/>
</dbReference>
<dbReference type="RefSeq" id="WP_155909860.1">
    <property type="nucleotide sequence ID" value="NZ_KY349138.1"/>
</dbReference>
<evidence type="ECO:0000313" key="9">
    <source>
        <dbReference type="EMBL" id="AQS22376.1"/>
    </source>
</evidence>
<evidence type="ECO:0000256" key="2">
    <source>
        <dbReference type="ARBA" id="ARBA00009194"/>
    </source>
</evidence>
<feature type="signal peptide" evidence="8">
    <location>
        <begin position="1"/>
        <end position="19"/>
    </location>
</feature>
<gene>
    <name evidence="9" type="primary">lprA</name>
    <name evidence="9" type="ORF">pCBMA213_2_00012</name>
</gene>
<organism evidence="9">
    <name type="scientific">Mycolicibacterium sp. CBMA 213</name>
    <dbReference type="NCBI Taxonomy" id="1968788"/>
    <lineage>
        <taxon>Bacteria</taxon>
        <taxon>Bacillati</taxon>
        <taxon>Actinomycetota</taxon>
        <taxon>Actinomycetes</taxon>
        <taxon>Mycobacteriales</taxon>
        <taxon>Mycobacteriaceae</taxon>
        <taxon>Mycolicibacterium</taxon>
    </lineage>
</organism>
<dbReference type="GO" id="GO:0030313">
    <property type="term" value="C:cell envelope"/>
    <property type="evidence" value="ECO:0007669"/>
    <property type="project" value="UniProtKB-SubCell"/>
</dbReference>
<evidence type="ECO:0000256" key="3">
    <source>
        <dbReference type="ARBA" id="ARBA00022475"/>
    </source>
</evidence>
<keyword evidence="3" id="KW-1003">Cell membrane</keyword>
<dbReference type="Pfam" id="PF07161">
    <property type="entry name" value="LppX_LprAFG"/>
    <property type="match status" value="1"/>
</dbReference>
<comment type="subcellular location">
    <subcellularLocation>
        <location evidence="1">Cell envelope</location>
    </subcellularLocation>
</comment>
<dbReference type="EMBL" id="KY349138">
    <property type="protein sequence ID" value="AQS22376.1"/>
    <property type="molecule type" value="Genomic_DNA"/>
</dbReference>
<protein>
    <submittedName>
        <fullName evidence="9">Lipoprotein LprA</fullName>
    </submittedName>
</protein>
<geneLocation type="plasmid" evidence="9">
    <name>pCBMA213_2</name>
</geneLocation>
<keyword evidence="5" id="KW-0472">Membrane</keyword>
<evidence type="ECO:0000256" key="4">
    <source>
        <dbReference type="ARBA" id="ARBA00022729"/>
    </source>
</evidence>
<evidence type="ECO:0000256" key="8">
    <source>
        <dbReference type="SAM" id="SignalP"/>
    </source>
</evidence>